<dbReference type="Proteomes" id="UP000054845">
    <property type="component" value="Unassembled WGS sequence"/>
</dbReference>
<dbReference type="EMBL" id="CCYA01000247">
    <property type="protein sequence ID" value="CEH14690.1"/>
    <property type="molecule type" value="Genomic_DNA"/>
</dbReference>
<sequence length="120" mass="13825">MSAPLQDLASQLNVAQSDNVLLQQENEQLREAAAERASRSTRGSRLAMRVLRNNVFTLSQLLADRENRDRAVAERQGRTRHRRIADLEFVDAEEWVDNDDYEDAMDIGLWLPEPMPIFDD</sequence>
<keyword evidence="1" id="KW-0175">Coiled coil</keyword>
<accession>A0A0N7L9T6</accession>
<keyword evidence="3" id="KW-1185">Reference proteome</keyword>
<organism evidence="2 3">
    <name type="scientific">Ceraceosorus bombacis</name>
    <dbReference type="NCBI Taxonomy" id="401625"/>
    <lineage>
        <taxon>Eukaryota</taxon>
        <taxon>Fungi</taxon>
        <taxon>Dikarya</taxon>
        <taxon>Basidiomycota</taxon>
        <taxon>Ustilaginomycotina</taxon>
        <taxon>Exobasidiomycetes</taxon>
        <taxon>Ceraceosorales</taxon>
        <taxon>Ceraceosoraceae</taxon>
        <taxon>Ceraceosorus</taxon>
    </lineage>
</organism>
<protein>
    <submittedName>
        <fullName evidence="2">Uncharacterized protein</fullName>
    </submittedName>
</protein>
<dbReference type="AlphaFoldDB" id="A0A0N7L9T6"/>
<proteinExistence type="predicted"/>
<evidence type="ECO:0000313" key="2">
    <source>
        <dbReference type="EMBL" id="CEH14690.1"/>
    </source>
</evidence>
<name>A0A0N7L9T6_9BASI</name>
<evidence type="ECO:0000313" key="3">
    <source>
        <dbReference type="Proteomes" id="UP000054845"/>
    </source>
</evidence>
<reference evidence="2 3" key="1">
    <citation type="submission" date="2014-09" db="EMBL/GenBank/DDBJ databases">
        <authorList>
            <person name="Magalhaes I.L.F."/>
            <person name="Oliveira U."/>
            <person name="Santos F.R."/>
            <person name="Vidigal T.H.D.A."/>
            <person name="Brescovit A.D."/>
            <person name="Santos A.J."/>
        </authorList>
    </citation>
    <scope>NUCLEOTIDE SEQUENCE [LARGE SCALE GENOMIC DNA]</scope>
</reference>
<feature type="coiled-coil region" evidence="1">
    <location>
        <begin position="5"/>
        <end position="32"/>
    </location>
</feature>
<evidence type="ECO:0000256" key="1">
    <source>
        <dbReference type="SAM" id="Coils"/>
    </source>
</evidence>